<accession>A0AAU9J1U2</accession>
<dbReference type="InterPro" id="IPR015915">
    <property type="entry name" value="Kelch-typ_b-propeller"/>
</dbReference>
<dbReference type="InterPro" id="IPR006652">
    <property type="entry name" value="Kelch_1"/>
</dbReference>
<dbReference type="Gene3D" id="2.120.10.80">
    <property type="entry name" value="Kelch-type beta propeller"/>
    <property type="match status" value="1"/>
</dbReference>
<dbReference type="Pfam" id="PF01344">
    <property type="entry name" value="Kelch_1"/>
    <property type="match status" value="1"/>
</dbReference>
<proteinExistence type="predicted"/>
<feature type="region of interest" description="Disordered" evidence="1">
    <location>
        <begin position="171"/>
        <end position="191"/>
    </location>
</feature>
<feature type="compositionally biased region" description="Basic and acidic residues" evidence="1">
    <location>
        <begin position="171"/>
        <end position="184"/>
    </location>
</feature>
<feature type="region of interest" description="Disordered" evidence="1">
    <location>
        <begin position="309"/>
        <end position="656"/>
    </location>
</feature>
<comment type="caution">
    <text evidence="2">The sequence shown here is derived from an EMBL/GenBank/DDBJ whole genome shotgun (WGS) entry which is preliminary data.</text>
</comment>
<feature type="compositionally biased region" description="Basic and acidic residues" evidence="1">
    <location>
        <begin position="405"/>
        <end position="423"/>
    </location>
</feature>
<protein>
    <submittedName>
        <fullName evidence="2">Uncharacterized protein</fullName>
    </submittedName>
</protein>
<dbReference type="Proteomes" id="UP001162131">
    <property type="component" value="Unassembled WGS sequence"/>
</dbReference>
<evidence type="ECO:0000256" key="1">
    <source>
        <dbReference type="SAM" id="MobiDB-lite"/>
    </source>
</evidence>
<feature type="compositionally biased region" description="Basic and acidic residues" evidence="1">
    <location>
        <begin position="309"/>
        <end position="350"/>
    </location>
</feature>
<gene>
    <name evidence="2" type="ORF">BSTOLATCC_MIC30469</name>
</gene>
<evidence type="ECO:0000313" key="2">
    <source>
        <dbReference type="EMBL" id="CAG9322088.1"/>
    </source>
</evidence>
<name>A0AAU9J1U2_9CILI</name>
<reference evidence="2" key="1">
    <citation type="submission" date="2021-09" db="EMBL/GenBank/DDBJ databases">
        <authorList>
            <consortium name="AG Swart"/>
            <person name="Singh M."/>
            <person name="Singh A."/>
            <person name="Seah K."/>
            <person name="Emmerich C."/>
        </authorList>
    </citation>
    <scope>NUCLEOTIDE SEQUENCE</scope>
    <source>
        <strain evidence="2">ATCC30299</strain>
    </source>
</reference>
<feature type="compositionally biased region" description="Basic and acidic residues" evidence="1">
    <location>
        <begin position="525"/>
        <end position="553"/>
    </location>
</feature>
<dbReference type="SUPFAM" id="SSF117281">
    <property type="entry name" value="Kelch motif"/>
    <property type="match status" value="1"/>
</dbReference>
<keyword evidence="3" id="KW-1185">Reference proteome</keyword>
<feature type="compositionally biased region" description="Basic and acidic residues" evidence="1">
    <location>
        <begin position="561"/>
        <end position="578"/>
    </location>
</feature>
<feature type="compositionally biased region" description="Basic and acidic residues" evidence="1">
    <location>
        <begin position="438"/>
        <end position="466"/>
    </location>
</feature>
<dbReference type="AlphaFoldDB" id="A0AAU9J1U2"/>
<sequence length="930" mass="108426">MCSNHLTPHCLSSYGHNLIVIKNPEPPKLDESSKRIIVNHLASINTEISAKIGVLIAKTTKHINEMKTNMGLLIEENRISTEKYREIVNFICRSSVFPEHYQQLNIDLLSNQSDCRDLMQNTNFPFYDSVYQEIKKFENFIGNTEQREPSYIEKIPQLTNKNRLENNLIEKSPDDSIHTPDSMKTELGSEQLKQENKKLLEKIRQLEERINRKSSDINELHRDLAVAQKEIDQKTHEKNYILDQFESFKMKFRDFGIHKEKEDKRLNEEIEKLQKEVYLKDKDNQSLKEKLGKIEEELKLRNSDKDIFKKNAEEKPKDESAQENREKHIDKYKKSVDTKSWDKEVVEPPRKSNKANTTDSWDESNEKIKKLTIPQLAGDAWKEIKTPQKHSNQTFNEKSQTTESWDGKDENSKQPKDLKKAEDPWSEADDSKRHSHSRSKEKSHVTEIRDRKNESSKKPIDPKVAEDAWNEAEASRHSHSRSKEKSHTTLSWDRKYESPKKPIDPKAAEDAWNEAEASQKHSHSHSKEKSHTTSSWDRKYETPKKPMDPKAAEDAWNEAEASQKHSSSRENKKSHTTESWDSWAENAPNELKDSKRDSHSRSREKSHTTDSWGSKNEEAKKPTNSRWTRDTDVEIPKKHSDSKSSNKYDHYDSPRKIPKLNSNNEWKCKSIFPGTKTAYFREKSKILRTKNLNELKETEIVTTYEDHELSGLPELISTYIAMCQTSSEVIFCYGNLYNGHATGITFIIEKDFSLIMRDYGRPCFHTSVCYYKGSVYAFGGSNDDGKTKEASRFSFNSNTWKPIADLPEVSNFCTTLAYEDKIYIAGPSLSKIYIYDPHHDTYDIVKEFLEREKPKLLLSLYNKIYLLQSEGDLLVYDGKWNRARNTTELFSKNPSSFRTIYRTNIYFTCGDARYYKFNSNGELGHAFDWI</sequence>
<feature type="compositionally biased region" description="Basic and acidic residues" evidence="1">
    <location>
        <begin position="473"/>
        <end position="509"/>
    </location>
</feature>
<feature type="compositionally biased region" description="Polar residues" evidence="1">
    <location>
        <begin position="389"/>
        <end position="404"/>
    </location>
</feature>
<feature type="compositionally biased region" description="Basic and acidic residues" evidence="1">
    <location>
        <begin position="615"/>
        <end position="655"/>
    </location>
</feature>
<organism evidence="2 3">
    <name type="scientific">Blepharisma stoltei</name>
    <dbReference type="NCBI Taxonomy" id="1481888"/>
    <lineage>
        <taxon>Eukaryota</taxon>
        <taxon>Sar</taxon>
        <taxon>Alveolata</taxon>
        <taxon>Ciliophora</taxon>
        <taxon>Postciliodesmatophora</taxon>
        <taxon>Heterotrichea</taxon>
        <taxon>Heterotrichida</taxon>
        <taxon>Blepharismidae</taxon>
        <taxon>Blepharisma</taxon>
    </lineage>
</organism>
<dbReference type="EMBL" id="CAJZBQ010000030">
    <property type="protein sequence ID" value="CAG9322088.1"/>
    <property type="molecule type" value="Genomic_DNA"/>
</dbReference>
<feature type="compositionally biased region" description="Basic and acidic residues" evidence="1">
    <location>
        <begin position="590"/>
        <end position="608"/>
    </location>
</feature>
<evidence type="ECO:0000313" key="3">
    <source>
        <dbReference type="Proteomes" id="UP001162131"/>
    </source>
</evidence>